<comment type="caution">
    <text evidence="2">The sequence shown here is derived from an EMBL/GenBank/DDBJ whole genome shotgun (WGS) entry which is preliminary data.</text>
</comment>
<accession>A0AA36IWH2</accession>
<protein>
    <submittedName>
        <fullName evidence="2">Uncharacterized protein</fullName>
    </submittedName>
</protein>
<name>A0AA36IWH2_9DINO</name>
<evidence type="ECO:0000313" key="3">
    <source>
        <dbReference type="Proteomes" id="UP001178507"/>
    </source>
</evidence>
<organism evidence="2 3">
    <name type="scientific">Effrenium voratum</name>
    <dbReference type="NCBI Taxonomy" id="2562239"/>
    <lineage>
        <taxon>Eukaryota</taxon>
        <taxon>Sar</taxon>
        <taxon>Alveolata</taxon>
        <taxon>Dinophyceae</taxon>
        <taxon>Suessiales</taxon>
        <taxon>Symbiodiniaceae</taxon>
        <taxon>Effrenium</taxon>
    </lineage>
</organism>
<keyword evidence="1" id="KW-0175">Coiled coil</keyword>
<reference evidence="2" key="1">
    <citation type="submission" date="2023-08" db="EMBL/GenBank/DDBJ databases">
        <authorList>
            <person name="Chen Y."/>
            <person name="Shah S."/>
            <person name="Dougan E. K."/>
            <person name="Thang M."/>
            <person name="Chan C."/>
        </authorList>
    </citation>
    <scope>NUCLEOTIDE SEQUENCE</scope>
</reference>
<gene>
    <name evidence="2" type="ORF">EVOR1521_LOCUS18787</name>
</gene>
<evidence type="ECO:0000313" key="2">
    <source>
        <dbReference type="EMBL" id="CAJ1394044.1"/>
    </source>
</evidence>
<proteinExistence type="predicted"/>
<keyword evidence="3" id="KW-1185">Reference proteome</keyword>
<dbReference type="EMBL" id="CAUJNA010002724">
    <property type="protein sequence ID" value="CAJ1394044.1"/>
    <property type="molecule type" value="Genomic_DNA"/>
</dbReference>
<dbReference type="Proteomes" id="UP001178507">
    <property type="component" value="Unassembled WGS sequence"/>
</dbReference>
<dbReference type="AlphaFoldDB" id="A0AA36IWH2"/>
<feature type="coiled-coil region" evidence="1">
    <location>
        <begin position="1"/>
        <end position="135"/>
    </location>
</feature>
<evidence type="ECO:0000256" key="1">
    <source>
        <dbReference type="SAM" id="Coils"/>
    </source>
</evidence>
<sequence>MAGIEELCESERAQLAELRAELAQVRWEAAAGRQAHRAELEELAAVSAELQEEVQPKKALGEKELAESQARLSELHTELLLAQAEAEFHGGVQPRWQASCDEEGCAALAEAQAKSEALEIRHSQAELALELAKKRVQSYEDWCQALHVELRSAGAELAAERQASQLQRAQLRRRAAELAGRGGSGAMAVAQQWLQQAPKAQVAVATDVVKRPNSKSIDTSSLPMSLAALARLCAASVSRHVDSAGRVRENSPGLLRREAFFFSGAENAQLDEDRNALWIAESCGQSERLTDFAECRRAAAGFALPFLVGRGRGEGLASCGFHGVASHFKESTGNA</sequence>